<organism evidence="2 3">
    <name type="scientific">Amycolatopsis albidoflavus</name>
    <dbReference type="NCBI Taxonomy" id="102226"/>
    <lineage>
        <taxon>Bacteria</taxon>
        <taxon>Bacillati</taxon>
        <taxon>Actinomycetota</taxon>
        <taxon>Actinomycetes</taxon>
        <taxon>Pseudonocardiales</taxon>
        <taxon>Pseudonocardiaceae</taxon>
        <taxon>Amycolatopsis</taxon>
    </lineage>
</organism>
<evidence type="ECO:0000313" key="3">
    <source>
        <dbReference type="Proteomes" id="UP001597542"/>
    </source>
</evidence>
<sequence>MPTEGEPSGVVDGRLMIKWKTVGIVGALSGIGCLGVLITVVSIKDIDSLSTVALVLAILAFAIQIMIFIAQTAASTEQSKSTLEINSETKSILSELRTRTQATNDVLNLQFNKLLDKMLFVTQESEQNASEDATGSPSEGFEVYLQEMRSALIELKREVNNSSKARMQSDKDVYDAPVEERAYRRRLFEARQWPNRRLEEDLWTGGLASLSKDSAVLLDRFARAYLHNNAGDRVHLRLDPKEPAVAELLKIEVIEPVARTSKVSIYSLTRKGQYAVRLFLSYPPPSAFKKFPWLRYLHPNISDLPDATDTSGEEINKTTG</sequence>
<feature type="transmembrane region" description="Helical" evidence="1">
    <location>
        <begin position="49"/>
        <end position="70"/>
    </location>
</feature>
<keyword evidence="1" id="KW-0472">Membrane</keyword>
<reference evidence="3" key="1">
    <citation type="journal article" date="2019" name="Int. J. Syst. Evol. Microbiol.">
        <title>The Global Catalogue of Microorganisms (GCM) 10K type strain sequencing project: providing services to taxonomists for standard genome sequencing and annotation.</title>
        <authorList>
            <consortium name="The Broad Institute Genomics Platform"/>
            <consortium name="The Broad Institute Genome Sequencing Center for Infectious Disease"/>
            <person name="Wu L."/>
            <person name="Ma J."/>
        </authorList>
    </citation>
    <scope>NUCLEOTIDE SEQUENCE [LARGE SCALE GENOMIC DNA]</scope>
    <source>
        <strain evidence="3">CGMCC 4.7638</strain>
    </source>
</reference>
<dbReference type="EMBL" id="JBHUKQ010000002">
    <property type="protein sequence ID" value="MFD2479081.1"/>
    <property type="molecule type" value="Genomic_DNA"/>
</dbReference>
<comment type="caution">
    <text evidence="2">The sequence shown here is derived from an EMBL/GenBank/DDBJ whole genome shotgun (WGS) entry which is preliminary data.</text>
</comment>
<name>A0ABW5HR13_9PSEU</name>
<keyword evidence="1" id="KW-1133">Transmembrane helix</keyword>
<keyword evidence="1" id="KW-0812">Transmembrane</keyword>
<protein>
    <submittedName>
        <fullName evidence="2">Uncharacterized protein</fullName>
    </submittedName>
</protein>
<dbReference type="RefSeq" id="WP_344280132.1">
    <property type="nucleotide sequence ID" value="NZ_BAAAHV010000017.1"/>
</dbReference>
<evidence type="ECO:0000313" key="2">
    <source>
        <dbReference type="EMBL" id="MFD2479081.1"/>
    </source>
</evidence>
<feature type="transmembrane region" description="Helical" evidence="1">
    <location>
        <begin position="21"/>
        <end position="43"/>
    </location>
</feature>
<dbReference type="Proteomes" id="UP001597542">
    <property type="component" value="Unassembled WGS sequence"/>
</dbReference>
<keyword evidence="3" id="KW-1185">Reference proteome</keyword>
<proteinExistence type="predicted"/>
<evidence type="ECO:0000256" key="1">
    <source>
        <dbReference type="SAM" id="Phobius"/>
    </source>
</evidence>
<gene>
    <name evidence="2" type="ORF">ACFSUT_02245</name>
</gene>
<accession>A0ABW5HR13</accession>